<gene>
    <name evidence="2" type="ORF">SAMN05421593_2197</name>
</gene>
<dbReference type="Proteomes" id="UP000198561">
    <property type="component" value="Unassembled WGS sequence"/>
</dbReference>
<keyword evidence="1" id="KW-0472">Membrane</keyword>
<dbReference type="AlphaFoldDB" id="A0A1H6HGC0"/>
<name>A0A1H6HGC0_CHRCI</name>
<keyword evidence="1" id="KW-1133">Transmembrane helix</keyword>
<evidence type="ECO:0000313" key="3">
    <source>
        <dbReference type="Proteomes" id="UP000198561"/>
    </source>
</evidence>
<keyword evidence="1" id="KW-0812">Transmembrane</keyword>
<evidence type="ECO:0000313" key="2">
    <source>
        <dbReference type="EMBL" id="SEH33198.1"/>
    </source>
</evidence>
<feature type="transmembrane region" description="Helical" evidence="1">
    <location>
        <begin position="93"/>
        <end position="114"/>
    </location>
</feature>
<reference evidence="2 3" key="1">
    <citation type="submission" date="2016-10" db="EMBL/GenBank/DDBJ databases">
        <authorList>
            <person name="de Groot N.N."/>
        </authorList>
    </citation>
    <scope>NUCLEOTIDE SEQUENCE [LARGE SCALE GENOMIC DNA]</scope>
    <source>
        <strain evidence="2 3">DSM 23031</strain>
    </source>
</reference>
<dbReference type="STRING" id="680127.SAMN05421593_2197"/>
<evidence type="ECO:0000256" key="1">
    <source>
        <dbReference type="SAM" id="Phobius"/>
    </source>
</evidence>
<protein>
    <submittedName>
        <fullName evidence="2">Uncharacterized protein</fullName>
    </submittedName>
</protein>
<organism evidence="2 3">
    <name type="scientific">Chryseobacterium culicis</name>
    <dbReference type="NCBI Taxonomy" id="680127"/>
    <lineage>
        <taxon>Bacteria</taxon>
        <taxon>Pseudomonadati</taxon>
        <taxon>Bacteroidota</taxon>
        <taxon>Flavobacteriia</taxon>
        <taxon>Flavobacteriales</taxon>
        <taxon>Weeksellaceae</taxon>
        <taxon>Chryseobacterium group</taxon>
        <taxon>Chryseobacterium</taxon>
    </lineage>
</organism>
<feature type="transmembrane region" description="Helical" evidence="1">
    <location>
        <begin position="134"/>
        <end position="151"/>
    </location>
</feature>
<proteinExistence type="predicted"/>
<feature type="transmembrane region" description="Helical" evidence="1">
    <location>
        <begin position="64"/>
        <end position="81"/>
    </location>
</feature>
<dbReference type="EMBL" id="FNWQ01000002">
    <property type="protein sequence ID" value="SEH33198.1"/>
    <property type="molecule type" value="Genomic_DNA"/>
</dbReference>
<feature type="transmembrane region" description="Helical" evidence="1">
    <location>
        <begin position="33"/>
        <end position="52"/>
    </location>
</feature>
<accession>A0A1H6HGC0</accession>
<sequence>MFGYGISIFKTDSLKVCFFLYFGTLVNMKNIQLLGLLLVVTGSFLPLVHVPVIGNWNYWKLDHYLAIACWIFSACAVFGIVNNSAKIVRLFGILLILLFAFTLLAVKMQSLQYFSFLPFKSWQETFAGIVKLRWGWIVEFLGAFLLIFAAGNKKINNRTQI</sequence>